<sequence>MKKSNRLLRNNTTAKRSRLRQQFIHSSRMHRQARHKVFFIQENPQN</sequence>
<reference evidence="1 2" key="1">
    <citation type="submission" date="2021-03" db="EMBL/GenBank/DDBJ databases">
        <title>Succinivibrio sp. nov. isolated from feces of cow.</title>
        <authorList>
            <person name="Choi J.-Y."/>
        </authorList>
    </citation>
    <scope>NUCLEOTIDE SEQUENCE [LARGE SCALE GENOMIC DNA]</scope>
    <source>
        <strain evidence="1 2">AGMB01872</strain>
    </source>
</reference>
<keyword evidence="2" id="KW-1185">Reference proteome</keyword>
<accession>A0ABS7DFT2</accession>
<dbReference type="RefSeq" id="WP_219937370.1">
    <property type="nucleotide sequence ID" value="NZ_JAGFNY010000011.1"/>
</dbReference>
<evidence type="ECO:0000313" key="1">
    <source>
        <dbReference type="EMBL" id="MBW7570150.1"/>
    </source>
</evidence>
<gene>
    <name evidence="1" type="ORF">J5V48_04500</name>
</gene>
<proteinExistence type="predicted"/>
<protein>
    <submittedName>
        <fullName evidence="1">Uncharacterized protein</fullName>
    </submittedName>
</protein>
<evidence type="ECO:0000313" key="2">
    <source>
        <dbReference type="Proteomes" id="UP000731465"/>
    </source>
</evidence>
<organism evidence="1 2">
    <name type="scientific">Succinivibrio faecicola</name>
    <dbReference type="NCBI Taxonomy" id="2820300"/>
    <lineage>
        <taxon>Bacteria</taxon>
        <taxon>Pseudomonadati</taxon>
        <taxon>Pseudomonadota</taxon>
        <taxon>Gammaproteobacteria</taxon>
        <taxon>Aeromonadales</taxon>
        <taxon>Succinivibrionaceae</taxon>
        <taxon>Succinivibrio</taxon>
    </lineage>
</organism>
<comment type="caution">
    <text evidence="1">The sequence shown here is derived from an EMBL/GenBank/DDBJ whole genome shotgun (WGS) entry which is preliminary data.</text>
</comment>
<dbReference type="Proteomes" id="UP000731465">
    <property type="component" value="Unassembled WGS sequence"/>
</dbReference>
<name>A0ABS7DFT2_9GAMM</name>
<dbReference type="EMBL" id="JAGFNY010000011">
    <property type="protein sequence ID" value="MBW7570150.1"/>
    <property type="molecule type" value="Genomic_DNA"/>
</dbReference>